<evidence type="ECO:0000256" key="1">
    <source>
        <dbReference type="SAM" id="Phobius"/>
    </source>
</evidence>
<feature type="transmembrane region" description="Helical" evidence="1">
    <location>
        <begin position="31"/>
        <end position="53"/>
    </location>
</feature>
<feature type="transmembrane region" description="Helical" evidence="1">
    <location>
        <begin position="7"/>
        <end position="25"/>
    </location>
</feature>
<dbReference type="WBParaSite" id="Pan_g9888.t1">
    <property type="protein sequence ID" value="Pan_g9888.t1"/>
    <property type="gene ID" value="Pan_g9888"/>
</dbReference>
<keyword evidence="2" id="KW-1185">Reference proteome</keyword>
<sequence>MTLAKILYVIKALIHGFIAFDYFTFDNYASLGGFFWTNYTIFSVSVFLIILYFTQNQIAYWLVFFLNVLLITFGIGVFVISIILLNIGKITFLPSGYNSLNEDQKYWIRSHIGWMTFLLIAHVVYHGLLLWLSIWSYRFKISLEGIERREDKLDAYALERERMASVAIIVPPDVFSEKY</sequence>
<keyword evidence="1" id="KW-0472">Membrane</keyword>
<dbReference type="AlphaFoldDB" id="A0A7E4WCX8"/>
<reference evidence="2" key="1">
    <citation type="journal article" date="2013" name="Genetics">
        <title>The draft genome and transcriptome of Panagrellus redivivus are shaped by the harsh demands of a free-living lifestyle.</title>
        <authorList>
            <person name="Srinivasan J."/>
            <person name="Dillman A.R."/>
            <person name="Macchietto M.G."/>
            <person name="Heikkinen L."/>
            <person name="Lakso M."/>
            <person name="Fracchia K.M."/>
            <person name="Antoshechkin I."/>
            <person name="Mortazavi A."/>
            <person name="Wong G."/>
            <person name="Sternberg P.W."/>
        </authorList>
    </citation>
    <scope>NUCLEOTIDE SEQUENCE [LARGE SCALE GENOMIC DNA]</scope>
    <source>
        <strain evidence="2">MT8872</strain>
    </source>
</reference>
<organism evidence="2 3">
    <name type="scientific">Panagrellus redivivus</name>
    <name type="common">Microworm</name>
    <dbReference type="NCBI Taxonomy" id="6233"/>
    <lineage>
        <taxon>Eukaryota</taxon>
        <taxon>Metazoa</taxon>
        <taxon>Ecdysozoa</taxon>
        <taxon>Nematoda</taxon>
        <taxon>Chromadorea</taxon>
        <taxon>Rhabditida</taxon>
        <taxon>Tylenchina</taxon>
        <taxon>Panagrolaimomorpha</taxon>
        <taxon>Panagrolaimoidea</taxon>
        <taxon>Panagrolaimidae</taxon>
        <taxon>Panagrellus</taxon>
    </lineage>
</organism>
<feature type="transmembrane region" description="Helical" evidence="1">
    <location>
        <begin position="60"/>
        <end position="92"/>
    </location>
</feature>
<reference evidence="3" key="2">
    <citation type="submission" date="2020-10" db="UniProtKB">
        <authorList>
            <consortium name="WormBaseParasite"/>
        </authorList>
    </citation>
    <scope>IDENTIFICATION</scope>
</reference>
<evidence type="ECO:0000313" key="3">
    <source>
        <dbReference type="WBParaSite" id="Pan_g9888.t1"/>
    </source>
</evidence>
<accession>A0A7E4WCX8</accession>
<protein>
    <submittedName>
        <fullName evidence="3">DUF4405 domain-containing protein</fullName>
    </submittedName>
</protein>
<name>A0A7E4WCX8_PANRE</name>
<proteinExistence type="predicted"/>
<feature type="transmembrane region" description="Helical" evidence="1">
    <location>
        <begin position="112"/>
        <end position="132"/>
    </location>
</feature>
<evidence type="ECO:0000313" key="2">
    <source>
        <dbReference type="Proteomes" id="UP000492821"/>
    </source>
</evidence>
<keyword evidence="1" id="KW-0812">Transmembrane</keyword>
<keyword evidence="1" id="KW-1133">Transmembrane helix</keyword>
<dbReference type="Proteomes" id="UP000492821">
    <property type="component" value="Unassembled WGS sequence"/>
</dbReference>